<proteinExistence type="predicted"/>
<name>A0A9N9SEN4_PHACE</name>
<dbReference type="PANTHER" id="PTHR21608">
    <property type="entry name" value="KINESIN-LIKE PROTEIN CG14535"/>
    <property type="match status" value="1"/>
</dbReference>
<protein>
    <submittedName>
        <fullName evidence="1">Uncharacterized protein</fullName>
    </submittedName>
</protein>
<dbReference type="Proteomes" id="UP001153737">
    <property type="component" value="Chromosome 3"/>
</dbReference>
<dbReference type="GO" id="GO:0007018">
    <property type="term" value="P:microtubule-based movement"/>
    <property type="evidence" value="ECO:0007669"/>
    <property type="project" value="InterPro"/>
</dbReference>
<dbReference type="PANTHER" id="PTHR21608:SF7">
    <property type="entry name" value="KINESIN-LIKE PROTEIN CG14535"/>
    <property type="match status" value="1"/>
</dbReference>
<dbReference type="InterPro" id="IPR027640">
    <property type="entry name" value="Kinesin-like_fam"/>
</dbReference>
<reference evidence="1" key="1">
    <citation type="submission" date="2022-01" db="EMBL/GenBank/DDBJ databases">
        <authorList>
            <person name="King R."/>
        </authorList>
    </citation>
    <scope>NUCLEOTIDE SEQUENCE</scope>
</reference>
<dbReference type="OrthoDB" id="8193082at2759"/>
<dbReference type="GO" id="GO:0003777">
    <property type="term" value="F:microtubule motor activity"/>
    <property type="evidence" value="ECO:0007669"/>
    <property type="project" value="InterPro"/>
</dbReference>
<sequence>MLGFVGSSSCKGEVCELKLTLKGRHWKIEGRCQNNENKLKQEREFLTSCQYSDDTGYHRVRSGVDVWFTASLPAYRVHPRSSESSGEKNDSILAAQKLNLSASPHRKKRYSLEEGDGTGFCGALQRTPPPVPPALLRKIGVKEVTGVGKSRMKLCNCMDGHYKQCPNELPEKLPKTNKRPTSRYLDCSDSGWRMKFRKGRRCSIPDETCPLSLHTCHWHLSMPEKFHFSPSPQARKVVHYKWLDRHRVSRSGPEA</sequence>
<gene>
    <name evidence="1" type="ORF">PHAECO_LOCUS7576</name>
</gene>
<keyword evidence="2" id="KW-1185">Reference proteome</keyword>
<reference evidence="1" key="2">
    <citation type="submission" date="2022-10" db="EMBL/GenBank/DDBJ databases">
        <authorList>
            <consortium name="ENA_rothamsted_submissions"/>
            <consortium name="culmorum"/>
            <person name="King R."/>
        </authorList>
    </citation>
    <scope>NUCLEOTIDE SEQUENCE</scope>
</reference>
<organism evidence="1 2">
    <name type="scientific">Phaedon cochleariae</name>
    <name type="common">Mustard beetle</name>
    <dbReference type="NCBI Taxonomy" id="80249"/>
    <lineage>
        <taxon>Eukaryota</taxon>
        <taxon>Metazoa</taxon>
        <taxon>Ecdysozoa</taxon>
        <taxon>Arthropoda</taxon>
        <taxon>Hexapoda</taxon>
        <taxon>Insecta</taxon>
        <taxon>Pterygota</taxon>
        <taxon>Neoptera</taxon>
        <taxon>Endopterygota</taxon>
        <taxon>Coleoptera</taxon>
        <taxon>Polyphaga</taxon>
        <taxon>Cucujiformia</taxon>
        <taxon>Chrysomeloidea</taxon>
        <taxon>Chrysomelidae</taxon>
        <taxon>Chrysomelinae</taxon>
        <taxon>Chrysomelini</taxon>
        <taxon>Phaedon</taxon>
    </lineage>
</organism>
<dbReference type="AlphaFoldDB" id="A0A9N9SEN4"/>
<evidence type="ECO:0000313" key="1">
    <source>
        <dbReference type="EMBL" id="CAG9820274.1"/>
    </source>
</evidence>
<evidence type="ECO:0000313" key="2">
    <source>
        <dbReference type="Proteomes" id="UP001153737"/>
    </source>
</evidence>
<accession>A0A9N9SEN4</accession>
<dbReference type="EMBL" id="OU896709">
    <property type="protein sequence ID" value="CAG9820274.1"/>
    <property type="molecule type" value="Genomic_DNA"/>
</dbReference>